<evidence type="ECO:0000313" key="2">
    <source>
        <dbReference type="Proteomes" id="UP000639772"/>
    </source>
</evidence>
<gene>
    <name evidence="1" type="ORF">HPP92_023529</name>
</gene>
<dbReference type="AlphaFoldDB" id="A0A835UDV0"/>
<protein>
    <submittedName>
        <fullName evidence="1">Uncharacterized protein</fullName>
    </submittedName>
</protein>
<reference evidence="1 2" key="1">
    <citation type="journal article" date="2020" name="Nat. Food">
        <title>A phased Vanilla planifolia genome enables genetic improvement of flavour and production.</title>
        <authorList>
            <person name="Hasing T."/>
            <person name="Tang H."/>
            <person name="Brym M."/>
            <person name="Khazi F."/>
            <person name="Huang T."/>
            <person name="Chambers A.H."/>
        </authorList>
    </citation>
    <scope>NUCLEOTIDE SEQUENCE [LARGE SCALE GENOMIC DNA]</scope>
    <source>
        <tissue evidence="1">Leaf</tissue>
    </source>
</reference>
<accession>A0A835UDV0</accession>
<proteinExistence type="predicted"/>
<name>A0A835UDV0_VANPL</name>
<comment type="caution">
    <text evidence="1">The sequence shown here is derived from an EMBL/GenBank/DDBJ whole genome shotgun (WGS) entry which is preliminary data.</text>
</comment>
<organism evidence="1 2">
    <name type="scientific">Vanilla planifolia</name>
    <name type="common">Vanilla</name>
    <dbReference type="NCBI Taxonomy" id="51239"/>
    <lineage>
        <taxon>Eukaryota</taxon>
        <taxon>Viridiplantae</taxon>
        <taxon>Streptophyta</taxon>
        <taxon>Embryophyta</taxon>
        <taxon>Tracheophyta</taxon>
        <taxon>Spermatophyta</taxon>
        <taxon>Magnoliopsida</taxon>
        <taxon>Liliopsida</taxon>
        <taxon>Asparagales</taxon>
        <taxon>Orchidaceae</taxon>
        <taxon>Vanilloideae</taxon>
        <taxon>Vanilleae</taxon>
        <taxon>Vanilla</taxon>
    </lineage>
</organism>
<sequence>MNAGLENIRRNDEMIAALICTQKPPRCPPPSKRGYSKAFSSPTASKVEALASSVSVVIRRSLRTRGAS</sequence>
<dbReference type="EMBL" id="JADCNM010000013">
    <property type="protein sequence ID" value="KAG0455741.1"/>
    <property type="molecule type" value="Genomic_DNA"/>
</dbReference>
<dbReference type="Proteomes" id="UP000639772">
    <property type="component" value="Chromosome 13"/>
</dbReference>
<evidence type="ECO:0000313" key="1">
    <source>
        <dbReference type="EMBL" id="KAG0455741.1"/>
    </source>
</evidence>